<name>A0A2H3DEC8_ARMGA</name>
<dbReference type="SUPFAM" id="SSF144232">
    <property type="entry name" value="HIT/MYND zinc finger-like"/>
    <property type="match status" value="1"/>
</dbReference>
<dbReference type="OrthoDB" id="2871704at2759"/>
<evidence type="ECO:0000256" key="2">
    <source>
        <dbReference type="ARBA" id="ARBA00022771"/>
    </source>
</evidence>
<dbReference type="EMBL" id="KZ293683">
    <property type="protein sequence ID" value="PBK86613.1"/>
    <property type="molecule type" value="Genomic_DNA"/>
</dbReference>
<dbReference type="Gene3D" id="6.10.140.2220">
    <property type="match status" value="1"/>
</dbReference>
<evidence type="ECO:0000256" key="1">
    <source>
        <dbReference type="ARBA" id="ARBA00022723"/>
    </source>
</evidence>
<sequence length="285" mass="32348">MEDGHSYIYQLLGYDVLLYLLKVFRNLHTHPELVNEETKEAMNHVEDHATSILQLIASHFAYASILKRSQKAITKIQRDRVDLFLGLPDPGLKRFCETWNMFVTIAFYPSDIPGSITDPCCGHKQCPGTSAGKFMVCSGCQFTLYCSRICQKEDWSSGDHRSLCTEIRQLRNDGSPLPVSFSDQRAVERINRRYTEYYKQGSSEWIKLLDEYIVANGDPDPLWPLVLTLRYRALNIKPGVGIESSSRCIEDLEIIAKAREGAGILVHWIIADGQGFVKKADLVDL</sequence>
<dbReference type="AlphaFoldDB" id="A0A2H3DEC8"/>
<proteinExistence type="predicted"/>
<accession>A0A2H3DEC8</accession>
<keyword evidence="1" id="KW-0479">Metal-binding</keyword>
<dbReference type="PROSITE" id="PS50865">
    <property type="entry name" value="ZF_MYND_2"/>
    <property type="match status" value="1"/>
</dbReference>
<protein>
    <recommendedName>
        <fullName evidence="5">MYND-type domain-containing protein</fullName>
    </recommendedName>
</protein>
<dbReference type="Pfam" id="PF01753">
    <property type="entry name" value="zf-MYND"/>
    <property type="match status" value="1"/>
</dbReference>
<keyword evidence="3" id="KW-0862">Zinc</keyword>
<evidence type="ECO:0000313" key="6">
    <source>
        <dbReference type="EMBL" id="PBK86613.1"/>
    </source>
</evidence>
<dbReference type="InParanoid" id="A0A2H3DEC8"/>
<feature type="domain" description="MYND-type" evidence="5">
    <location>
        <begin position="121"/>
        <end position="164"/>
    </location>
</feature>
<gene>
    <name evidence="6" type="ORF">ARMGADRAFT_1017309</name>
</gene>
<evidence type="ECO:0000259" key="5">
    <source>
        <dbReference type="PROSITE" id="PS50865"/>
    </source>
</evidence>
<dbReference type="STRING" id="47427.A0A2H3DEC8"/>
<dbReference type="GO" id="GO:0008270">
    <property type="term" value="F:zinc ion binding"/>
    <property type="evidence" value="ECO:0007669"/>
    <property type="project" value="UniProtKB-KW"/>
</dbReference>
<reference evidence="7" key="1">
    <citation type="journal article" date="2017" name="Nat. Ecol. Evol.">
        <title>Genome expansion and lineage-specific genetic innovations in the forest pathogenic fungi Armillaria.</title>
        <authorList>
            <person name="Sipos G."/>
            <person name="Prasanna A.N."/>
            <person name="Walter M.C."/>
            <person name="O'Connor E."/>
            <person name="Balint B."/>
            <person name="Krizsan K."/>
            <person name="Kiss B."/>
            <person name="Hess J."/>
            <person name="Varga T."/>
            <person name="Slot J."/>
            <person name="Riley R."/>
            <person name="Boka B."/>
            <person name="Rigling D."/>
            <person name="Barry K."/>
            <person name="Lee J."/>
            <person name="Mihaltcheva S."/>
            <person name="LaButti K."/>
            <person name="Lipzen A."/>
            <person name="Waldron R."/>
            <person name="Moloney N.M."/>
            <person name="Sperisen C."/>
            <person name="Kredics L."/>
            <person name="Vagvoelgyi C."/>
            <person name="Patrignani A."/>
            <person name="Fitzpatrick D."/>
            <person name="Nagy I."/>
            <person name="Doyle S."/>
            <person name="Anderson J.B."/>
            <person name="Grigoriev I.V."/>
            <person name="Gueldener U."/>
            <person name="Muensterkoetter M."/>
            <person name="Nagy L.G."/>
        </authorList>
    </citation>
    <scope>NUCLEOTIDE SEQUENCE [LARGE SCALE GENOMIC DNA]</scope>
    <source>
        <strain evidence="7">Ar21-2</strain>
    </source>
</reference>
<evidence type="ECO:0000256" key="3">
    <source>
        <dbReference type="ARBA" id="ARBA00022833"/>
    </source>
</evidence>
<organism evidence="6 7">
    <name type="scientific">Armillaria gallica</name>
    <name type="common">Bulbous honey fungus</name>
    <name type="synonym">Armillaria bulbosa</name>
    <dbReference type="NCBI Taxonomy" id="47427"/>
    <lineage>
        <taxon>Eukaryota</taxon>
        <taxon>Fungi</taxon>
        <taxon>Dikarya</taxon>
        <taxon>Basidiomycota</taxon>
        <taxon>Agaricomycotina</taxon>
        <taxon>Agaricomycetes</taxon>
        <taxon>Agaricomycetidae</taxon>
        <taxon>Agaricales</taxon>
        <taxon>Marasmiineae</taxon>
        <taxon>Physalacriaceae</taxon>
        <taxon>Armillaria</taxon>
    </lineage>
</organism>
<keyword evidence="7" id="KW-1185">Reference proteome</keyword>
<evidence type="ECO:0000313" key="7">
    <source>
        <dbReference type="Proteomes" id="UP000217790"/>
    </source>
</evidence>
<evidence type="ECO:0000256" key="4">
    <source>
        <dbReference type="PROSITE-ProRule" id="PRU00134"/>
    </source>
</evidence>
<keyword evidence="2 4" id="KW-0863">Zinc-finger</keyword>
<dbReference type="Proteomes" id="UP000217790">
    <property type="component" value="Unassembled WGS sequence"/>
</dbReference>
<dbReference type="InterPro" id="IPR002893">
    <property type="entry name" value="Znf_MYND"/>
</dbReference>
<dbReference type="PROSITE" id="PS01360">
    <property type="entry name" value="ZF_MYND_1"/>
    <property type="match status" value="1"/>
</dbReference>